<keyword evidence="3" id="KW-1185">Reference proteome</keyword>
<dbReference type="GO" id="GO:0016747">
    <property type="term" value="F:acyltransferase activity, transferring groups other than amino-acyl groups"/>
    <property type="evidence" value="ECO:0007669"/>
    <property type="project" value="InterPro"/>
</dbReference>
<dbReference type="RefSeq" id="WP_105024967.1">
    <property type="nucleotide sequence ID" value="NZ_MSCI01000002.1"/>
</dbReference>
<dbReference type="InterPro" id="IPR000182">
    <property type="entry name" value="GNAT_dom"/>
</dbReference>
<evidence type="ECO:0000313" key="2">
    <source>
        <dbReference type="EMBL" id="PQJ60529.1"/>
    </source>
</evidence>
<sequence>MKIVEAQHSDLESLFVYLDTQLSEIALEETPLFQPVSKSECKMSEAHKARFSDGFKFEFGENGWRKIWLAKDSNGAIRGHIDLRHHNGNYCSHRVLLGMGVDSSVRKQGLGSKLMNVATQYCRESEVIDWLDLNVLSNNLPAKNLYLKAGFTVVGEMEDYYRIDGQSVSELTMTQQTKG</sequence>
<dbReference type="AlphaFoldDB" id="A0A2S7VEJ5"/>
<proteinExistence type="predicted"/>
<dbReference type="SUPFAM" id="SSF55729">
    <property type="entry name" value="Acyl-CoA N-acyltransferases (Nat)"/>
    <property type="match status" value="1"/>
</dbReference>
<dbReference type="PROSITE" id="PS51186">
    <property type="entry name" value="GNAT"/>
    <property type="match status" value="1"/>
</dbReference>
<comment type="caution">
    <text evidence="2">The sequence shown here is derived from an EMBL/GenBank/DDBJ whole genome shotgun (WGS) entry which is preliminary data.</text>
</comment>
<reference evidence="2 3" key="1">
    <citation type="submission" date="2016-12" db="EMBL/GenBank/DDBJ databases">
        <title>Diversity of luminous bacteria.</title>
        <authorList>
            <person name="Yoshizawa S."/>
            <person name="Kogure K."/>
        </authorList>
    </citation>
    <scope>NUCLEOTIDE SEQUENCE [LARGE SCALE GENOMIC DNA]</scope>
    <source>
        <strain evidence="2 3">LC2-408</strain>
    </source>
</reference>
<dbReference type="EMBL" id="MSCI01000002">
    <property type="protein sequence ID" value="PQJ60529.1"/>
    <property type="molecule type" value="Genomic_DNA"/>
</dbReference>
<dbReference type="Proteomes" id="UP000238707">
    <property type="component" value="Unassembled WGS sequence"/>
</dbReference>
<keyword evidence="2" id="KW-0808">Transferase</keyword>
<protein>
    <submittedName>
        <fullName evidence="2">GNAT family N-acetyltransferase</fullName>
    </submittedName>
</protein>
<accession>A0A2S7VEJ5</accession>
<dbReference type="InterPro" id="IPR016181">
    <property type="entry name" value="Acyl_CoA_acyltransferase"/>
</dbReference>
<gene>
    <name evidence="2" type="ORF">BTO10_14300</name>
</gene>
<evidence type="ECO:0000259" key="1">
    <source>
        <dbReference type="PROSITE" id="PS51186"/>
    </source>
</evidence>
<dbReference type="Pfam" id="PF00583">
    <property type="entry name" value="Acetyltransf_1"/>
    <property type="match status" value="1"/>
</dbReference>
<feature type="domain" description="N-acetyltransferase" evidence="1">
    <location>
        <begin position="1"/>
        <end position="178"/>
    </location>
</feature>
<organism evidence="2 3">
    <name type="scientific">Vibrio chagasii</name>
    <dbReference type="NCBI Taxonomy" id="170679"/>
    <lineage>
        <taxon>Bacteria</taxon>
        <taxon>Pseudomonadati</taxon>
        <taxon>Pseudomonadota</taxon>
        <taxon>Gammaproteobacteria</taxon>
        <taxon>Vibrionales</taxon>
        <taxon>Vibrionaceae</taxon>
        <taxon>Vibrio</taxon>
    </lineage>
</organism>
<name>A0A2S7VEJ5_9VIBR</name>
<evidence type="ECO:0000313" key="3">
    <source>
        <dbReference type="Proteomes" id="UP000238707"/>
    </source>
</evidence>
<dbReference type="CDD" id="cd04301">
    <property type="entry name" value="NAT_SF"/>
    <property type="match status" value="1"/>
</dbReference>
<dbReference type="Gene3D" id="3.40.630.30">
    <property type="match status" value="1"/>
</dbReference>